<name>A0A4Z2JF95_9TELE</name>
<reference evidence="2 3" key="1">
    <citation type="submission" date="2019-03" db="EMBL/GenBank/DDBJ databases">
        <title>First draft genome of Liparis tanakae, snailfish: a comprehensive survey of snailfish specific genes.</title>
        <authorList>
            <person name="Kim W."/>
            <person name="Song I."/>
            <person name="Jeong J.-H."/>
            <person name="Kim D."/>
            <person name="Kim S."/>
            <person name="Ryu S."/>
            <person name="Song J.Y."/>
            <person name="Lee S.K."/>
        </authorList>
    </citation>
    <scope>NUCLEOTIDE SEQUENCE [LARGE SCALE GENOMIC DNA]</scope>
    <source>
        <tissue evidence="2">Muscle</tissue>
    </source>
</reference>
<comment type="caution">
    <text evidence="2">The sequence shown here is derived from an EMBL/GenBank/DDBJ whole genome shotgun (WGS) entry which is preliminary data.</text>
</comment>
<dbReference type="EMBL" id="SRLO01000003">
    <property type="protein sequence ID" value="TNN88925.1"/>
    <property type="molecule type" value="Genomic_DNA"/>
</dbReference>
<organism evidence="2 3">
    <name type="scientific">Liparis tanakae</name>
    <name type="common">Tanaka's snailfish</name>
    <dbReference type="NCBI Taxonomy" id="230148"/>
    <lineage>
        <taxon>Eukaryota</taxon>
        <taxon>Metazoa</taxon>
        <taxon>Chordata</taxon>
        <taxon>Craniata</taxon>
        <taxon>Vertebrata</taxon>
        <taxon>Euteleostomi</taxon>
        <taxon>Actinopterygii</taxon>
        <taxon>Neopterygii</taxon>
        <taxon>Teleostei</taxon>
        <taxon>Neoteleostei</taxon>
        <taxon>Acanthomorphata</taxon>
        <taxon>Eupercaria</taxon>
        <taxon>Perciformes</taxon>
        <taxon>Cottioidei</taxon>
        <taxon>Cottales</taxon>
        <taxon>Liparidae</taxon>
        <taxon>Liparis</taxon>
    </lineage>
</organism>
<evidence type="ECO:0000313" key="2">
    <source>
        <dbReference type="EMBL" id="TNN88925.1"/>
    </source>
</evidence>
<accession>A0A4Z2JF95</accession>
<keyword evidence="3" id="KW-1185">Reference proteome</keyword>
<evidence type="ECO:0000256" key="1">
    <source>
        <dbReference type="SAM" id="MobiDB-lite"/>
    </source>
</evidence>
<proteinExistence type="predicted"/>
<feature type="compositionally biased region" description="Polar residues" evidence="1">
    <location>
        <begin position="1"/>
        <end position="17"/>
    </location>
</feature>
<evidence type="ECO:0000313" key="3">
    <source>
        <dbReference type="Proteomes" id="UP000314294"/>
    </source>
</evidence>
<feature type="region of interest" description="Disordered" evidence="1">
    <location>
        <begin position="1"/>
        <end position="37"/>
    </location>
</feature>
<gene>
    <name evidence="2" type="ORF">EYF80_000803</name>
</gene>
<sequence length="122" mass="13018">MVDDSILQQSLTQGSTHSVRRASGSGVGVDTPGADLLVREGNKRPAGKLIRRAAEAERSRAAAPSGLRGWRELRPIHSSSRPQGIWCCLRGPKERVITHSRPPAYGSVKTLPASSDQIAVGL</sequence>
<dbReference type="AlphaFoldDB" id="A0A4Z2JF95"/>
<protein>
    <submittedName>
        <fullName evidence="2">Uncharacterized protein</fullName>
    </submittedName>
</protein>
<dbReference type="Proteomes" id="UP000314294">
    <property type="component" value="Unassembled WGS sequence"/>
</dbReference>